<comment type="similarity">
    <text evidence="1">Belongs to the cation transport ATPase (P-type) (TC 3.A.3) family. Type IB subfamily.</text>
</comment>
<keyword evidence="6" id="KW-1185">Reference proteome</keyword>
<dbReference type="InterPro" id="IPR001757">
    <property type="entry name" value="P_typ_ATPase"/>
</dbReference>
<dbReference type="PANTHER" id="PTHR48085">
    <property type="entry name" value="CADMIUM/ZINC-TRANSPORTING ATPASE HMA2-RELATED"/>
    <property type="match status" value="1"/>
</dbReference>
<organism evidence="5 6">
    <name type="scientific">Francisella halioticida</name>
    <dbReference type="NCBI Taxonomy" id="549298"/>
    <lineage>
        <taxon>Bacteria</taxon>
        <taxon>Pseudomonadati</taxon>
        <taxon>Pseudomonadota</taxon>
        <taxon>Gammaproteobacteria</taxon>
        <taxon>Thiotrichales</taxon>
        <taxon>Francisellaceae</taxon>
        <taxon>Francisella</taxon>
    </lineage>
</organism>
<feature type="transmembrane region" description="Helical" evidence="4">
    <location>
        <begin position="108"/>
        <end position="128"/>
    </location>
</feature>
<dbReference type="InterPro" id="IPR051014">
    <property type="entry name" value="Cation_Transport_ATPase_IB"/>
</dbReference>
<reference evidence="5 6" key="1">
    <citation type="submission" date="2017-06" db="EMBL/GenBank/DDBJ databases">
        <title>Complete genome of Francisella halioticida.</title>
        <authorList>
            <person name="Sjodin A."/>
        </authorList>
    </citation>
    <scope>NUCLEOTIDE SEQUENCE [LARGE SCALE GENOMIC DNA]</scope>
    <source>
        <strain evidence="5 6">DSM 23729</strain>
    </source>
</reference>
<proteinExistence type="inferred from homology"/>
<sequence>MKIFLKSVAFSGDIIAIAKQAGIDEFHAELLPEDKVTKVEKLVNKYKNVAMIGDGINDAPALARSNLGIAMGAIGNDIAIETADIALMSDDIGKLPWLIKHSKRTLDIIKQNVTFAIAVKAIFISLAMANLTTLWMAIAADIGTTLIVIINALRLLK</sequence>
<evidence type="ECO:0000256" key="3">
    <source>
        <dbReference type="ARBA" id="ARBA00047308"/>
    </source>
</evidence>
<keyword evidence="4" id="KW-0472">Membrane</keyword>
<feature type="transmembrane region" description="Helical" evidence="4">
    <location>
        <begin position="134"/>
        <end position="156"/>
    </location>
</feature>
<comment type="catalytic activity">
    <reaction evidence="3">
        <text>Zn(2+)(in) + ATP + H2O = Zn(2+)(out) + ADP + phosphate + H(+)</text>
        <dbReference type="Rhea" id="RHEA:20621"/>
        <dbReference type="ChEBI" id="CHEBI:15377"/>
        <dbReference type="ChEBI" id="CHEBI:15378"/>
        <dbReference type="ChEBI" id="CHEBI:29105"/>
        <dbReference type="ChEBI" id="CHEBI:30616"/>
        <dbReference type="ChEBI" id="CHEBI:43474"/>
        <dbReference type="ChEBI" id="CHEBI:456216"/>
        <dbReference type="EC" id="7.2.2.12"/>
    </reaction>
</comment>
<evidence type="ECO:0000256" key="1">
    <source>
        <dbReference type="ARBA" id="ARBA00006024"/>
    </source>
</evidence>
<evidence type="ECO:0000313" key="5">
    <source>
        <dbReference type="EMBL" id="ASG68656.1"/>
    </source>
</evidence>
<evidence type="ECO:0000256" key="4">
    <source>
        <dbReference type="SAM" id="Phobius"/>
    </source>
</evidence>
<gene>
    <name evidence="5" type="ORF">CDV26_09860</name>
</gene>
<evidence type="ECO:0000313" key="6">
    <source>
        <dbReference type="Proteomes" id="UP000249910"/>
    </source>
</evidence>
<dbReference type="InterPro" id="IPR036412">
    <property type="entry name" value="HAD-like_sf"/>
</dbReference>
<dbReference type="Proteomes" id="UP000249910">
    <property type="component" value="Chromosome"/>
</dbReference>
<dbReference type="SUPFAM" id="SSF56784">
    <property type="entry name" value="HAD-like"/>
    <property type="match status" value="1"/>
</dbReference>
<dbReference type="PANTHER" id="PTHR48085:SF5">
    <property type="entry name" value="CADMIUM_ZINC-TRANSPORTING ATPASE HMA4-RELATED"/>
    <property type="match status" value="1"/>
</dbReference>
<protein>
    <recommendedName>
        <fullName evidence="2">P-type Zn(2+) transporter</fullName>
        <ecNumber evidence="2">7.2.2.12</ecNumber>
    </recommendedName>
</protein>
<evidence type="ECO:0000256" key="2">
    <source>
        <dbReference type="ARBA" id="ARBA00039097"/>
    </source>
</evidence>
<dbReference type="Pfam" id="PF00702">
    <property type="entry name" value="Hydrolase"/>
    <property type="match status" value="1"/>
</dbReference>
<keyword evidence="4" id="KW-1133">Transmembrane helix</keyword>
<accession>A0ABN5AXN0</accession>
<dbReference type="PRINTS" id="PR00119">
    <property type="entry name" value="CATATPASE"/>
</dbReference>
<dbReference type="EC" id="7.2.2.12" evidence="2"/>
<dbReference type="InterPro" id="IPR023214">
    <property type="entry name" value="HAD_sf"/>
</dbReference>
<name>A0ABN5AXN0_9GAMM</name>
<dbReference type="NCBIfam" id="TIGR01494">
    <property type="entry name" value="ATPase_P-type"/>
    <property type="match status" value="1"/>
</dbReference>
<dbReference type="EMBL" id="CP022132">
    <property type="protein sequence ID" value="ASG68656.1"/>
    <property type="molecule type" value="Genomic_DNA"/>
</dbReference>
<dbReference type="Gene3D" id="3.40.50.1000">
    <property type="entry name" value="HAD superfamily/HAD-like"/>
    <property type="match status" value="1"/>
</dbReference>
<keyword evidence="4" id="KW-0812">Transmembrane</keyword>